<dbReference type="PaxDb" id="5833-PFE1070c"/>
<dbReference type="SUPFAM" id="SSF57850">
    <property type="entry name" value="RING/U-box"/>
    <property type="match status" value="1"/>
</dbReference>
<feature type="region of interest" description="Disordered" evidence="3">
    <location>
        <begin position="276"/>
        <end position="312"/>
    </location>
</feature>
<evidence type="ECO:0000313" key="6">
    <source>
        <dbReference type="Proteomes" id="UP000001450"/>
    </source>
</evidence>
<dbReference type="EMBL" id="AL844504">
    <property type="protein sequence ID" value="CAD51578.1"/>
    <property type="molecule type" value="Genomic_DNA"/>
</dbReference>
<dbReference type="InterPro" id="IPR001841">
    <property type="entry name" value="Znf_RING"/>
</dbReference>
<organism evidence="5 6">
    <name type="scientific">Plasmodium falciparum (isolate 3D7)</name>
    <dbReference type="NCBI Taxonomy" id="36329"/>
    <lineage>
        <taxon>Eukaryota</taxon>
        <taxon>Sar</taxon>
        <taxon>Alveolata</taxon>
        <taxon>Apicomplexa</taxon>
        <taxon>Aconoidasida</taxon>
        <taxon>Haemosporida</taxon>
        <taxon>Plasmodiidae</taxon>
        <taxon>Plasmodium</taxon>
        <taxon>Plasmodium (Laverania)</taxon>
    </lineage>
</organism>
<reference evidence="6" key="1">
    <citation type="journal article" date="2002" name="Nature">
        <title>Genome sequence of the human malaria parasite Plasmodium falciparum.</title>
        <authorList>
            <person name="Gardner M.J."/>
            <person name="Hall N."/>
            <person name="Fung E."/>
            <person name="White O."/>
            <person name="Berriman M."/>
            <person name="Hyman R.W."/>
            <person name="Carlton J.M."/>
            <person name="Pain A."/>
            <person name="Nelson K.E."/>
            <person name="Bowman S."/>
            <person name="Paulsen I.T."/>
            <person name="James K."/>
            <person name="Eisen J.A."/>
            <person name="Rutherford K."/>
            <person name="Salzberg S.L."/>
            <person name="Craig A."/>
            <person name="Kyes S."/>
            <person name="Chan M.S."/>
            <person name="Nene V."/>
            <person name="Shallom S.J."/>
            <person name="Suh B."/>
            <person name="Peterson J."/>
            <person name="Angiuoli S."/>
            <person name="Pertea M."/>
            <person name="Allen J."/>
            <person name="Selengut J."/>
            <person name="Haft D."/>
            <person name="Mather M.W."/>
            <person name="Vaidya A.B."/>
            <person name="Martin D.M."/>
            <person name="Fairlamb A.H."/>
            <person name="Fraunholz M.J."/>
            <person name="Roos D.S."/>
            <person name="Ralph S.A."/>
            <person name="McFadden G.I."/>
            <person name="Cummings L.M."/>
            <person name="Subramanian G.M."/>
            <person name="Mungall C."/>
            <person name="Venter J.C."/>
            <person name="Carucci D.J."/>
            <person name="Hoffman S.L."/>
            <person name="Newbold C."/>
            <person name="Davis R.W."/>
            <person name="Fraser C.M."/>
            <person name="Barrell B."/>
        </authorList>
    </citation>
    <scope>NUCLEOTIDE SEQUENCE [LARGE SCALE GENOMIC DNA]</scope>
    <source>
        <strain evidence="6">Isolate 3D7</strain>
    </source>
</reference>
<dbReference type="OrthoDB" id="273556at2759"/>
<dbReference type="GeneID" id="813029"/>
<dbReference type="PhylomeDB" id="Q8I3P9"/>
<sequence length="1345" mass="161904">MFKKGPKNKKKLKCKTKKQANDSFCDSIIYPEKDMVDILRQKENLNKENLNKENLNEENLNKEKLNEENLNEENCFLKKRTDENDNKQIINSNKYIKNELDNILLSPNEIYEKKNIQINDKPILESSNNINVMDISENTDSIYGQNNNNDNNYVEPIKYEKKEYEICNSNSSVLKSASDSNIDEQTNKNNDNYKKELSIILNNEEIIAYLKLNNKKDIDEKTNYLFPSIDIDHKSYSYLEQGQDDYLIEMDKKIDKEIENFQNTFNHFYNLDNTNNKFDYNNDDNNNNDENNDNNNNNNNNNNNDNNNNNYINEQNKEEITKNLNNNNILNTNENNVPNNMLVEKINDTYIGPKRQNKNHIFTYKLKKNIYGKIQKQKKCSHSTTKTRHYTLLNNLFNINKKNILDDKKLQKHLRRKKKEKYYIFPYNCGNTQIQLITGYIRCFKKYSLYKEFKKHEIRKNQKLNNEEVKKLNHINNMQNEFEISLLLCVNVSNCISPSEFLEHFYPYDNFIFFLKVLNTKSNEEYMIYFLTFHIYVKQIMKRSRTLTFFNMKKKKNVKLYLVKDITMNRISCINKKKKKKKFIINTDTFFEYNEKKRNNRIEDSSLAYYHMRTKLYEIQKKAFINPLYIISQNKFQLSCAVCLEPLYSENLSKIISYIFHNHFEKNKNITGIKKKKDADNIITIDKDKNVPSNLKFKYMYGKRDTTNFNNKENFNDSLTFEKQYEDNKESFKNIPSDDILNKEIPCKEELEYNKEFKDFNKKKYNYYLHVIRYISSIQNKYDSEIKNKWKKKQNNVDTIYDNNKVYNNVCINILCGHIFHSNCLKKCCFTSCPICRYKQYNYQIANCDICEKNKNVKICLFCCFIGCSINYEEQSKIKEKKLKEKHKFIKRKLYLVKRILYMFIRIVYPFLQTCHKIYLHGKCNMIQQLEKKKNKYIKNIEIEMNDIRYNTLKANNNKVEQFPEIQSIKEEDKNRDKNVNKNIYEHMGSRKNKHRYSMNKFYKYIYIRNIKDRLQQNYIVYNFKSNKIGIMNKVHFNISSYKKKKKIKKINTCNLYSVVLNNSTECTLLTYEKKKKEKKKKKKKKSDNKNNKNKKYIKGYRKNNIDHAIEHFYHTNHNYFYDISKNSVYDYSSQLYTKTIINFKKEDKENLNDMYSVNVTNHNDEKEIIDKKNIIMYIYEYNQLLCALLESQRNNFLESISDMKKNYENISKDNFNEANKIFKQLKTLQQKNENLKNDIKKKISTLHEKNINNENLKKELQNLELINKKLSDDQKKEINNYEMKAEEKKKIIKEKQQIIRELKQQIADLNFHKQAVSKFSLSQETANSSFMIAEKITQNSRFKK</sequence>
<feature type="coiled-coil region" evidence="2">
    <location>
        <begin position="35"/>
        <end position="75"/>
    </location>
</feature>
<dbReference type="GO" id="GO:0061630">
    <property type="term" value="F:ubiquitin protein ligase activity"/>
    <property type="evidence" value="ECO:0000318"/>
    <property type="project" value="GO_Central"/>
</dbReference>
<dbReference type="VEuPathDB" id="PlasmoDB:PF3D7_0521300"/>
<dbReference type="OMA" id="AYYHMRT"/>
<feature type="coiled-coil region" evidence="2">
    <location>
        <begin position="1219"/>
        <end position="1313"/>
    </location>
</feature>
<evidence type="ECO:0000256" key="2">
    <source>
        <dbReference type="SAM" id="Coils"/>
    </source>
</evidence>
<dbReference type="InParanoid" id="Q8I3P9"/>
<keyword evidence="1" id="KW-0479">Metal-binding</keyword>
<accession>Q8I3P9</accession>
<feature type="region of interest" description="Disordered" evidence="3">
    <location>
        <begin position="1075"/>
        <end position="1096"/>
    </location>
</feature>
<dbReference type="GO" id="GO:0008270">
    <property type="term" value="F:zinc ion binding"/>
    <property type="evidence" value="ECO:0007669"/>
    <property type="project" value="UniProtKB-KW"/>
</dbReference>
<dbReference type="PROSITE" id="PS50089">
    <property type="entry name" value="ZF_RING_2"/>
    <property type="match status" value="1"/>
</dbReference>
<protein>
    <submittedName>
        <fullName evidence="5">Zinc finger protein, putative</fullName>
    </submittedName>
</protein>
<keyword evidence="6" id="KW-1185">Reference proteome</keyword>
<feature type="compositionally biased region" description="Low complexity" evidence="3">
    <location>
        <begin position="276"/>
        <end position="285"/>
    </location>
</feature>
<evidence type="ECO:0000313" key="5">
    <source>
        <dbReference type="EMBL" id="CAD51578.1"/>
    </source>
</evidence>
<dbReference type="KEGG" id="pfa:PF3D7_0521300"/>
<dbReference type="Proteomes" id="UP000001450">
    <property type="component" value="Chromosome 5"/>
</dbReference>
<keyword evidence="2" id="KW-0175">Coiled coil</keyword>
<dbReference type="AlphaFoldDB" id="Q8I3P9"/>
<evidence type="ECO:0000256" key="1">
    <source>
        <dbReference type="PROSITE-ProRule" id="PRU00175"/>
    </source>
</evidence>
<dbReference type="GO" id="GO:0005737">
    <property type="term" value="C:cytoplasm"/>
    <property type="evidence" value="ECO:0000318"/>
    <property type="project" value="GO_Central"/>
</dbReference>
<feature type="compositionally biased region" description="Low complexity" evidence="3">
    <location>
        <begin position="293"/>
        <end position="310"/>
    </location>
</feature>
<dbReference type="PANTHER" id="PTHR24007">
    <property type="entry name" value="BRCA1-ASSOCIATED PROTEIN"/>
    <property type="match status" value="1"/>
</dbReference>
<dbReference type="GO" id="GO:0007265">
    <property type="term" value="P:Ras protein signal transduction"/>
    <property type="evidence" value="ECO:0000318"/>
    <property type="project" value="GO_Central"/>
</dbReference>
<gene>
    <name evidence="5" type="ORF">PF3D7_0521300</name>
</gene>
<dbReference type="HOGENOM" id="CLU_257217_0_0_1"/>
<evidence type="ECO:0000256" key="3">
    <source>
        <dbReference type="SAM" id="MobiDB-lite"/>
    </source>
</evidence>
<dbReference type="SMR" id="Q8I3P9"/>
<keyword evidence="1" id="KW-0863">Zinc-finger</keyword>
<keyword evidence="1" id="KW-0862">Zinc</keyword>
<dbReference type="FunCoup" id="Q8I3P9">
    <property type="interactions" value="319"/>
</dbReference>
<dbReference type="PANTHER" id="PTHR24007:SF7">
    <property type="entry name" value="BRCA1-ASSOCIATED PROTEIN"/>
    <property type="match status" value="1"/>
</dbReference>
<evidence type="ECO:0000259" key="4">
    <source>
        <dbReference type="PROSITE" id="PS50089"/>
    </source>
</evidence>
<name>Q8I3P9_PLAF7</name>
<dbReference type="GO" id="GO:0016567">
    <property type="term" value="P:protein ubiquitination"/>
    <property type="evidence" value="ECO:0000318"/>
    <property type="project" value="GO_Central"/>
</dbReference>
<dbReference type="RefSeq" id="XP_001351771.1">
    <property type="nucleotide sequence ID" value="XM_001351735.1"/>
</dbReference>
<reference evidence="5 6" key="2">
    <citation type="journal article" date="2002" name="Nature">
        <title>Sequence of Plasmodium falciparum chromosomes 1, 3-9 and 13.</title>
        <authorList>
            <person name="Hall N."/>
            <person name="Pain A."/>
            <person name="Berriman M."/>
            <person name="Churcher C."/>
            <person name="Harris B."/>
            <person name="Harris D."/>
            <person name="Mungall K."/>
            <person name="Bowman S."/>
            <person name="Atkin R."/>
            <person name="Baker S."/>
            <person name="Barron A."/>
            <person name="Brooks K."/>
            <person name="Buckee C.O."/>
            <person name="Burrows C."/>
            <person name="Cherevach I."/>
            <person name="Chillingworth C."/>
            <person name="Chillingworth T."/>
            <person name="Christodoulou Z."/>
            <person name="Clark L."/>
            <person name="Clark R."/>
            <person name="Corto C."/>
            <person name="Cronin A."/>
            <person name="Davies R."/>
            <person name="Davies P."/>
            <person name="Dear P."/>
            <person name="Dearden F."/>
            <person name="Doggett J."/>
            <person name="Feltwell T."/>
            <person name="Goble A."/>
            <person name="Goodhead I."/>
            <person name="Gwilliam R."/>
            <person name="Hamlin N."/>
            <person name="Hance Z."/>
            <person name="Harper D."/>
            <person name="Hauser H."/>
            <person name="Hornsby T."/>
            <person name="Holroyd S."/>
            <person name="Horrocks P."/>
            <person name="Humphray S."/>
            <person name="Jagels K."/>
            <person name="James D."/>
            <person name="Johnson D."/>
            <person name="Kerhornou A."/>
            <person name="Knight A."/>
            <person name="Kontfortov B."/>
            <person name="Keyes S."/>
            <person name="Larke N."/>
            <person name="Lawson D."/>
            <person name="Lennard N."/>
            <person name="Line A."/>
            <person name="Maddison M."/>
            <person name="McLean J."/>
            <person name="Mooney P."/>
            <person name="Moule S."/>
            <person name="Murphy L."/>
            <person name="Oliver K."/>
            <person name="Ormond D."/>
            <person name="Price C."/>
            <person name="Quail M.A."/>
            <person name="Rabbinowitsch E."/>
            <person name="Rajandream M-A."/>
            <person name="Rutter S."/>
            <person name="Rutherford K.M."/>
            <person name="Sanders M."/>
            <person name="Simmonds M."/>
            <person name="Seeger K."/>
            <person name="Sharp S."/>
            <person name="Smith R."/>
            <person name="Squares R."/>
            <person name="Squares S."/>
            <person name="Stevens K."/>
            <person name="Taylor K."/>
            <person name="Tivey A."/>
            <person name="Unwin L."/>
            <person name="Whitehead S."/>
            <person name="Woodward J."/>
            <person name="Sulston J.E."/>
            <person name="Craig A."/>
            <person name="Newbold C."/>
            <person name="Barrell B.G."/>
        </authorList>
    </citation>
    <scope>NUCLEOTIDE SEQUENCE [LARGE SCALE GENOMIC DNA]</scope>
    <source>
        <strain evidence="6">Isolate 3D7</strain>
    </source>
</reference>
<feature type="domain" description="RING-type" evidence="4">
    <location>
        <begin position="816"/>
        <end position="837"/>
    </location>
</feature>
<dbReference type="Reactome" id="R-PFA-5675221">
    <property type="pathway name" value="Negative regulation of MAPK pathway"/>
</dbReference>
<proteinExistence type="predicted"/>